<reference evidence="2 3" key="1">
    <citation type="journal article" date="2018" name="Sci. Rep.">
        <title>Raphidocelis subcapitata (=Pseudokirchneriella subcapitata) provides an insight into genome evolution and environmental adaptations in the Sphaeropleales.</title>
        <authorList>
            <person name="Suzuki S."/>
            <person name="Yamaguchi H."/>
            <person name="Nakajima N."/>
            <person name="Kawachi M."/>
        </authorList>
    </citation>
    <scope>NUCLEOTIDE SEQUENCE [LARGE SCALE GENOMIC DNA]</scope>
    <source>
        <strain evidence="2 3">NIES-35</strain>
    </source>
</reference>
<dbReference type="AlphaFoldDB" id="A0A2V0PHD6"/>
<proteinExistence type="predicted"/>
<dbReference type="Proteomes" id="UP000247498">
    <property type="component" value="Unassembled WGS sequence"/>
</dbReference>
<evidence type="ECO:0000313" key="3">
    <source>
        <dbReference type="Proteomes" id="UP000247498"/>
    </source>
</evidence>
<dbReference type="Pfam" id="PF14825">
    <property type="entry name" value="CFAP77"/>
    <property type="match status" value="1"/>
</dbReference>
<dbReference type="OrthoDB" id="532484at2759"/>
<evidence type="ECO:0000313" key="2">
    <source>
        <dbReference type="EMBL" id="GBF97323.1"/>
    </source>
</evidence>
<dbReference type="EMBL" id="BDRX01000096">
    <property type="protein sequence ID" value="GBF97323.1"/>
    <property type="molecule type" value="Genomic_DNA"/>
</dbReference>
<dbReference type="InterPro" id="IPR029147">
    <property type="entry name" value="CFAP77"/>
</dbReference>
<name>A0A2V0PHD6_9CHLO</name>
<sequence>METNCLIAAAHAELGKPRKITFANPGDRVFGLKLPPDAEGAKEVTMTWKEHTPNPHAKPPPDFRAMNKIAVDSGLTRAAGLREFRATHSVAVKSAEEVRISGPSDPPMRDLVGGKYAHAWVDMNAARADELDARAGYIKPAPTRATQGHCLGALRATAARVESDWKMPKFTRKATSRVAAFMGRTQGAAAAAAADGEEQGLQTGPGQAGPEAE</sequence>
<organism evidence="2 3">
    <name type="scientific">Raphidocelis subcapitata</name>
    <dbReference type="NCBI Taxonomy" id="307507"/>
    <lineage>
        <taxon>Eukaryota</taxon>
        <taxon>Viridiplantae</taxon>
        <taxon>Chlorophyta</taxon>
        <taxon>core chlorophytes</taxon>
        <taxon>Chlorophyceae</taxon>
        <taxon>CS clade</taxon>
        <taxon>Sphaeropleales</taxon>
        <taxon>Selenastraceae</taxon>
        <taxon>Raphidocelis</taxon>
    </lineage>
</organism>
<dbReference type="PANTHER" id="PTHR28617:SF1">
    <property type="entry name" value="CILIA- AND FLAGELLA-ASSOCIATED PROTEIN 77"/>
    <property type="match status" value="1"/>
</dbReference>
<comment type="caution">
    <text evidence="2">The sequence shown here is derived from an EMBL/GenBank/DDBJ whole genome shotgun (WGS) entry which is preliminary data.</text>
</comment>
<gene>
    <name evidence="2" type="ORF">Rsub_10014</name>
</gene>
<keyword evidence="3" id="KW-1185">Reference proteome</keyword>
<evidence type="ECO:0000256" key="1">
    <source>
        <dbReference type="SAM" id="MobiDB-lite"/>
    </source>
</evidence>
<dbReference type="PANTHER" id="PTHR28617">
    <property type="entry name" value="CILIA- AND FLAGELLA-ASSOCIATED PROTEIN 77"/>
    <property type="match status" value="1"/>
</dbReference>
<dbReference type="InParanoid" id="A0A2V0PHD6"/>
<feature type="region of interest" description="Disordered" evidence="1">
    <location>
        <begin position="185"/>
        <end position="213"/>
    </location>
</feature>
<protein>
    <submittedName>
        <fullName evidence="2">Uncharacterized protein</fullName>
    </submittedName>
</protein>
<accession>A0A2V0PHD6</accession>